<accession>Q6H4J8</accession>
<evidence type="ECO:0000256" key="1">
    <source>
        <dbReference type="SAM" id="MobiDB-lite"/>
    </source>
</evidence>
<reference evidence="3" key="2">
    <citation type="journal article" date="2008" name="Nucleic Acids Res.">
        <title>The rice annotation project database (RAP-DB): 2008 update.</title>
        <authorList>
            <consortium name="The rice annotation project (RAP)"/>
        </authorList>
    </citation>
    <scope>GENOME REANNOTATION</scope>
    <source>
        <strain evidence="3">cv. Nipponbare</strain>
    </source>
</reference>
<evidence type="ECO:0000313" key="3">
    <source>
        <dbReference type="Proteomes" id="UP000000763"/>
    </source>
</evidence>
<reference evidence="3" key="1">
    <citation type="journal article" date="2005" name="Nature">
        <title>The map-based sequence of the rice genome.</title>
        <authorList>
            <consortium name="International rice genome sequencing project (IRGSP)"/>
            <person name="Matsumoto T."/>
            <person name="Wu J."/>
            <person name="Kanamori H."/>
            <person name="Katayose Y."/>
            <person name="Fujisawa M."/>
            <person name="Namiki N."/>
            <person name="Mizuno H."/>
            <person name="Yamamoto K."/>
            <person name="Antonio B.A."/>
            <person name="Baba T."/>
            <person name="Sakata K."/>
            <person name="Nagamura Y."/>
            <person name="Aoki H."/>
            <person name="Arikawa K."/>
            <person name="Arita K."/>
            <person name="Bito T."/>
            <person name="Chiden Y."/>
            <person name="Fujitsuka N."/>
            <person name="Fukunaka R."/>
            <person name="Hamada M."/>
            <person name="Harada C."/>
            <person name="Hayashi A."/>
            <person name="Hijishita S."/>
            <person name="Honda M."/>
            <person name="Hosokawa S."/>
            <person name="Ichikawa Y."/>
            <person name="Idonuma A."/>
            <person name="Iijima M."/>
            <person name="Ikeda M."/>
            <person name="Ikeno M."/>
            <person name="Ito K."/>
            <person name="Ito S."/>
            <person name="Ito T."/>
            <person name="Ito Y."/>
            <person name="Ito Y."/>
            <person name="Iwabuchi A."/>
            <person name="Kamiya K."/>
            <person name="Karasawa W."/>
            <person name="Kurita K."/>
            <person name="Katagiri S."/>
            <person name="Kikuta A."/>
            <person name="Kobayashi H."/>
            <person name="Kobayashi N."/>
            <person name="Machita K."/>
            <person name="Maehara T."/>
            <person name="Masukawa M."/>
            <person name="Mizubayashi T."/>
            <person name="Mukai Y."/>
            <person name="Nagasaki H."/>
            <person name="Nagata Y."/>
            <person name="Naito S."/>
            <person name="Nakashima M."/>
            <person name="Nakama Y."/>
            <person name="Nakamichi Y."/>
            <person name="Nakamura M."/>
            <person name="Meguro A."/>
            <person name="Negishi M."/>
            <person name="Ohta I."/>
            <person name="Ohta T."/>
            <person name="Okamoto M."/>
            <person name="Ono N."/>
            <person name="Saji S."/>
            <person name="Sakaguchi M."/>
            <person name="Sakai K."/>
            <person name="Shibata M."/>
            <person name="Shimokawa T."/>
            <person name="Song J."/>
            <person name="Takazaki Y."/>
            <person name="Terasawa K."/>
            <person name="Tsugane M."/>
            <person name="Tsuji K."/>
            <person name="Ueda S."/>
            <person name="Waki K."/>
            <person name="Yamagata H."/>
            <person name="Yamamoto M."/>
            <person name="Yamamoto S."/>
            <person name="Yamane H."/>
            <person name="Yoshiki S."/>
            <person name="Yoshihara R."/>
            <person name="Yukawa K."/>
            <person name="Zhong H."/>
            <person name="Yano M."/>
            <person name="Yuan Q."/>
            <person name="Ouyang S."/>
            <person name="Liu J."/>
            <person name="Jones K.M."/>
            <person name="Gansberger K."/>
            <person name="Moffat K."/>
            <person name="Hill J."/>
            <person name="Bera J."/>
            <person name="Fadrosh D."/>
            <person name="Jin S."/>
            <person name="Johri S."/>
            <person name="Kim M."/>
            <person name="Overton L."/>
            <person name="Reardon M."/>
            <person name="Tsitrin T."/>
            <person name="Vuong H."/>
            <person name="Weaver B."/>
            <person name="Ciecko A."/>
            <person name="Tallon L."/>
            <person name="Jackson J."/>
            <person name="Pai G."/>
            <person name="Aken S.V."/>
            <person name="Utterback T."/>
            <person name="Reidmuller S."/>
            <person name="Feldblyum T."/>
            <person name="Hsiao J."/>
            <person name="Zismann V."/>
            <person name="Iobst S."/>
            <person name="de Vazeille A.R."/>
            <person name="Buell C.R."/>
            <person name="Ying K."/>
            <person name="Li Y."/>
            <person name="Lu T."/>
            <person name="Huang Y."/>
            <person name="Zhao Q."/>
            <person name="Feng Q."/>
            <person name="Zhang L."/>
            <person name="Zhu J."/>
            <person name="Weng Q."/>
            <person name="Mu J."/>
            <person name="Lu Y."/>
            <person name="Fan D."/>
            <person name="Liu Y."/>
            <person name="Guan J."/>
            <person name="Zhang Y."/>
            <person name="Yu S."/>
            <person name="Liu X."/>
            <person name="Zhang Y."/>
            <person name="Hong G."/>
            <person name="Han B."/>
            <person name="Choisne N."/>
            <person name="Demange N."/>
            <person name="Orjeda G."/>
            <person name="Samain S."/>
            <person name="Cattolico L."/>
            <person name="Pelletier E."/>
            <person name="Couloux A."/>
            <person name="Segurens B."/>
            <person name="Wincker P."/>
            <person name="D'Hont A."/>
            <person name="Scarpelli C."/>
            <person name="Weissenbach J."/>
            <person name="Salanoubat M."/>
            <person name="Quetier F."/>
            <person name="Yu Y."/>
            <person name="Kim H.R."/>
            <person name="Rambo T."/>
            <person name="Currie J."/>
            <person name="Collura K."/>
            <person name="Luo M."/>
            <person name="Yang T."/>
            <person name="Ammiraju J.S.S."/>
            <person name="Engler F."/>
            <person name="Soderlund C."/>
            <person name="Wing R.A."/>
            <person name="Palmer L.E."/>
            <person name="de la Bastide M."/>
            <person name="Spiegel L."/>
            <person name="Nascimento L."/>
            <person name="Zutavern T."/>
            <person name="O'Shaughnessy A."/>
            <person name="Dike S."/>
            <person name="Dedhia N."/>
            <person name="Preston R."/>
            <person name="Balija V."/>
            <person name="McCombie W.R."/>
            <person name="Chow T."/>
            <person name="Chen H."/>
            <person name="Chung M."/>
            <person name="Chen C."/>
            <person name="Shaw J."/>
            <person name="Wu H."/>
            <person name="Hsiao K."/>
            <person name="Chao Y."/>
            <person name="Chu M."/>
            <person name="Cheng C."/>
            <person name="Hour A."/>
            <person name="Lee P."/>
            <person name="Lin S."/>
            <person name="Lin Y."/>
            <person name="Liou J."/>
            <person name="Liu S."/>
            <person name="Hsing Y."/>
            <person name="Raghuvanshi S."/>
            <person name="Mohanty A."/>
            <person name="Bharti A.K."/>
            <person name="Gaur A."/>
            <person name="Gupta V."/>
            <person name="Kumar D."/>
            <person name="Ravi V."/>
            <person name="Vij S."/>
            <person name="Kapur A."/>
            <person name="Khurana P."/>
            <person name="Khurana P."/>
            <person name="Khurana J.P."/>
            <person name="Tyagi A.K."/>
            <person name="Gaikwad K."/>
            <person name="Singh A."/>
            <person name="Dalal V."/>
            <person name="Srivastava S."/>
            <person name="Dixit A."/>
            <person name="Pal A.K."/>
            <person name="Ghazi I.A."/>
            <person name="Yadav M."/>
            <person name="Pandit A."/>
            <person name="Bhargava A."/>
            <person name="Sureshbabu K."/>
            <person name="Batra K."/>
            <person name="Sharma T.R."/>
            <person name="Mohapatra T."/>
            <person name="Singh N.K."/>
            <person name="Messing J."/>
            <person name="Nelson A.B."/>
            <person name="Fuks G."/>
            <person name="Kavchok S."/>
            <person name="Keizer G."/>
            <person name="Linton E."/>
            <person name="Llaca V."/>
            <person name="Song R."/>
            <person name="Tanyolac B."/>
            <person name="Young S."/>
            <person name="Ho-Il K."/>
            <person name="Hahn J.H."/>
            <person name="Sangsakoo G."/>
            <person name="Vanavichit A."/>
            <person name="de Mattos Luiz.A.T."/>
            <person name="Zimmer P.D."/>
            <person name="Malone G."/>
            <person name="Dellagostin O."/>
            <person name="de Oliveira A.C."/>
            <person name="Bevan M."/>
            <person name="Bancroft I."/>
            <person name="Minx P."/>
            <person name="Cordum H."/>
            <person name="Wilson R."/>
            <person name="Cheng Z."/>
            <person name="Jin W."/>
            <person name="Jiang J."/>
            <person name="Leong S.A."/>
            <person name="Iwama H."/>
            <person name="Gojobori T."/>
            <person name="Itoh T."/>
            <person name="Niimura Y."/>
            <person name="Fujii Y."/>
            <person name="Habara T."/>
            <person name="Sakai H."/>
            <person name="Sato Y."/>
            <person name="Wilson G."/>
            <person name="Kumar K."/>
            <person name="McCouch S."/>
            <person name="Juretic N."/>
            <person name="Hoen D."/>
            <person name="Wright S."/>
            <person name="Bruskiewich R."/>
            <person name="Bureau T."/>
            <person name="Miyao A."/>
            <person name="Hirochika H."/>
            <person name="Nishikawa T."/>
            <person name="Kadowaki K."/>
            <person name="Sugiura M."/>
            <person name="Burr B."/>
            <person name="Sasaki T."/>
        </authorList>
    </citation>
    <scope>NUCLEOTIDE SEQUENCE [LARGE SCALE GENOMIC DNA]</scope>
    <source>
        <strain evidence="3">cv. Nipponbare</strain>
    </source>
</reference>
<proteinExistence type="predicted"/>
<feature type="region of interest" description="Disordered" evidence="1">
    <location>
        <begin position="1"/>
        <end position="20"/>
    </location>
</feature>
<dbReference type="EMBL" id="AP005861">
    <property type="protein sequence ID" value="BAD26351.1"/>
    <property type="molecule type" value="Genomic_DNA"/>
</dbReference>
<protein>
    <submittedName>
        <fullName evidence="2">Uncharacterized protein</fullName>
    </submittedName>
</protein>
<dbReference type="Proteomes" id="UP000000763">
    <property type="component" value="Chromosome 9"/>
</dbReference>
<dbReference type="AlphaFoldDB" id="Q6H4J8"/>
<gene>
    <name evidence="2" type="primary">OSJNBa0025E03.36</name>
</gene>
<sequence length="50" mass="6151">MTRPPQLQQPLRKPTPKLRFRLKLQVRRLSWFNQPSRRIKDNTQGRTKPR</sequence>
<organism evidence="2 3">
    <name type="scientific">Oryza sativa subsp. japonica</name>
    <name type="common">Rice</name>
    <dbReference type="NCBI Taxonomy" id="39947"/>
    <lineage>
        <taxon>Eukaryota</taxon>
        <taxon>Viridiplantae</taxon>
        <taxon>Streptophyta</taxon>
        <taxon>Embryophyta</taxon>
        <taxon>Tracheophyta</taxon>
        <taxon>Spermatophyta</taxon>
        <taxon>Magnoliopsida</taxon>
        <taxon>Liliopsida</taxon>
        <taxon>Poales</taxon>
        <taxon>Poaceae</taxon>
        <taxon>BOP clade</taxon>
        <taxon>Oryzoideae</taxon>
        <taxon>Oryzeae</taxon>
        <taxon>Oryzinae</taxon>
        <taxon>Oryza</taxon>
        <taxon>Oryza sativa</taxon>
    </lineage>
</organism>
<feature type="compositionally biased region" description="Low complexity" evidence="1">
    <location>
        <begin position="1"/>
        <end position="12"/>
    </location>
</feature>
<name>Q6H4J8_ORYSJ</name>
<evidence type="ECO:0000313" key="2">
    <source>
        <dbReference type="EMBL" id="BAD26351.1"/>
    </source>
</evidence>